<dbReference type="PROSITE" id="PS51257">
    <property type="entry name" value="PROKAR_LIPOPROTEIN"/>
    <property type="match status" value="1"/>
</dbReference>
<dbReference type="PANTHER" id="PTHR32347">
    <property type="entry name" value="EFFLUX SYSTEM COMPONENT YKNX-RELATED"/>
    <property type="match status" value="1"/>
</dbReference>
<sequence length="408" mass="44050">MTLGYNRLRGSSALALAGLLAACSSAPDSTPAVEVLSAAPLRLALEAEGELKSAKATPLLVPGEQWSRRQLVWMKPDGSRVKAGEVVARFAADQGELELSKALLDLQRNALAKASKQVELETMQGRVDVDLAQVATDLSIATRYADADLEMFARNEILDAIQDQRFLGTKQDVLQWKRGQATERGRAELAVLDSQRASFDLNANRRRADLDALELTAPNDGVLVLSTDWSNEKPKLGASLFAGHEFATLPDPAELEIELVLPQLEAQGIEVGQAVELHPAGRPDELLRTELHWVASAPQQRGGRGNPVKSIAMKAKVPAELARERGWVPGQAFFGRIILREAESALSLPNVAVVAENGRRFVDVLDGESVKRREVKLGVRGPGRSEVIEGVEAGEAVLLVPQAPGDRT</sequence>
<feature type="chain" id="PRO_5046427697" description="RND family efflux transporter, MFP subunit" evidence="3">
    <location>
        <begin position="27"/>
        <end position="408"/>
    </location>
</feature>
<gene>
    <name evidence="4" type="ORF">M0G41_01715</name>
</gene>
<comment type="subcellular location">
    <subcellularLocation>
        <location evidence="1">Cell envelope</location>
    </subcellularLocation>
</comment>
<comment type="caution">
    <text evidence="4">The sequence shown here is derived from an EMBL/GenBank/DDBJ whole genome shotgun (WGS) entry which is preliminary data.</text>
</comment>
<dbReference type="RefSeq" id="WP_248204508.1">
    <property type="nucleotide sequence ID" value="NZ_JALNMH010000001.1"/>
</dbReference>
<keyword evidence="3" id="KW-0732">Signal</keyword>
<evidence type="ECO:0000313" key="4">
    <source>
        <dbReference type="EMBL" id="MCK7592382.1"/>
    </source>
</evidence>
<evidence type="ECO:0000256" key="1">
    <source>
        <dbReference type="ARBA" id="ARBA00004196"/>
    </source>
</evidence>
<dbReference type="Proteomes" id="UP001431449">
    <property type="component" value="Unassembled WGS sequence"/>
</dbReference>
<feature type="signal peptide" evidence="3">
    <location>
        <begin position="1"/>
        <end position="26"/>
    </location>
</feature>
<dbReference type="InterPro" id="IPR050465">
    <property type="entry name" value="UPF0194_transport"/>
</dbReference>
<reference evidence="4" key="1">
    <citation type="submission" date="2022-04" db="EMBL/GenBank/DDBJ databases">
        <title>Lysobacter sp. CAU 1642 isolated from sea sand.</title>
        <authorList>
            <person name="Kim W."/>
        </authorList>
    </citation>
    <scope>NUCLEOTIDE SEQUENCE</scope>
    <source>
        <strain evidence="4">CAU 1642</strain>
    </source>
</reference>
<protein>
    <recommendedName>
        <fullName evidence="6">RND family efflux transporter, MFP subunit</fullName>
    </recommendedName>
</protein>
<dbReference type="Gene3D" id="2.40.420.20">
    <property type="match status" value="1"/>
</dbReference>
<organism evidence="4 5">
    <name type="scientific">Pseudomarimonas salicorniae</name>
    <dbReference type="NCBI Taxonomy" id="2933270"/>
    <lineage>
        <taxon>Bacteria</taxon>
        <taxon>Pseudomonadati</taxon>
        <taxon>Pseudomonadota</taxon>
        <taxon>Gammaproteobacteria</taxon>
        <taxon>Lysobacterales</taxon>
        <taxon>Lysobacteraceae</taxon>
        <taxon>Pseudomarimonas</taxon>
    </lineage>
</organism>
<proteinExistence type="predicted"/>
<evidence type="ECO:0000256" key="3">
    <source>
        <dbReference type="SAM" id="SignalP"/>
    </source>
</evidence>
<evidence type="ECO:0000256" key="2">
    <source>
        <dbReference type="ARBA" id="ARBA00023054"/>
    </source>
</evidence>
<keyword evidence="5" id="KW-1185">Reference proteome</keyword>
<accession>A0ABT0GDH0</accession>
<evidence type="ECO:0008006" key="6">
    <source>
        <dbReference type="Google" id="ProtNLM"/>
    </source>
</evidence>
<evidence type="ECO:0000313" key="5">
    <source>
        <dbReference type="Proteomes" id="UP001431449"/>
    </source>
</evidence>
<dbReference type="EMBL" id="JALNMH010000001">
    <property type="protein sequence ID" value="MCK7592382.1"/>
    <property type="molecule type" value="Genomic_DNA"/>
</dbReference>
<dbReference type="PANTHER" id="PTHR32347:SF23">
    <property type="entry name" value="BLL5650 PROTEIN"/>
    <property type="match status" value="1"/>
</dbReference>
<keyword evidence="2" id="KW-0175">Coiled coil</keyword>
<name>A0ABT0GDH0_9GAMM</name>